<name>A0A543KII8_9RHOB</name>
<reference evidence="2 3" key="1">
    <citation type="submission" date="2019-06" db="EMBL/GenBank/DDBJ databases">
        <title>Genomic Encyclopedia of Archaeal and Bacterial Type Strains, Phase II (KMG-II): from individual species to whole genera.</title>
        <authorList>
            <person name="Goeker M."/>
        </authorList>
    </citation>
    <scope>NUCLEOTIDE SEQUENCE [LARGE SCALE GENOMIC DNA]</scope>
    <source>
        <strain evidence="2 3">DSM 18423</strain>
    </source>
</reference>
<dbReference type="Proteomes" id="UP000320582">
    <property type="component" value="Unassembled WGS sequence"/>
</dbReference>
<feature type="region of interest" description="Disordered" evidence="1">
    <location>
        <begin position="1"/>
        <end position="26"/>
    </location>
</feature>
<dbReference type="AlphaFoldDB" id="A0A543KII8"/>
<evidence type="ECO:0000313" key="2">
    <source>
        <dbReference type="EMBL" id="TQM94896.1"/>
    </source>
</evidence>
<gene>
    <name evidence="2" type="ORF">BD293_3587</name>
</gene>
<evidence type="ECO:0000313" key="3">
    <source>
        <dbReference type="Proteomes" id="UP000320582"/>
    </source>
</evidence>
<sequence>MIADGLSSARAPEHGWVHSGEQRPDRGLMRLAVTDPDKATGVRIINPWDDGT</sequence>
<protein>
    <submittedName>
        <fullName evidence="2">Uncharacterized protein</fullName>
    </submittedName>
</protein>
<comment type="caution">
    <text evidence="2">The sequence shown here is derived from an EMBL/GenBank/DDBJ whole genome shotgun (WGS) entry which is preliminary data.</text>
</comment>
<feature type="compositionally biased region" description="Basic and acidic residues" evidence="1">
    <location>
        <begin position="11"/>
        <end position="26"/>
    </location>
</feature>
<accession>A0A543KII8</accession>
<organism evidence="2 3">
    <name type="scientific">Roseinatronobacter monicus</name>
    <dbReference type="NCBI Taxonomy" id="393481"/>
    <lineage>
        <taxon>Bacteria</taxon>
        <taxon>Pseudomonadati</taxon>
        <taxon>Pseudomonadota</taxon>
        <taxon>Alphaproteobacteria</taxon>
        <taxon>Rhodobacterales</taxon>
        <taxon>Paracoccaceae</taxon>
        <taxon>Roseinatronobacter</taxon>
    </lineage>
</organism>
<dbReference type="EMBL" id="VFPT01000001">
    <property type="protein sequence ID" value="TQM94896.1"/>
    <property type="molecule type" value="Genomic_DNA"/>
</dbReference>
<keyword evidence="3" id="KW-1185">Reference proteome</keyword>
<proteinExistence type="predicted"/>
<evidence type="ECO:0000256" key="1">
    <source>
        <dbReference type="SAM" id="MobiDB-lite"/>
    </source>
</evidence>